<feature type="compositionally biased region" description="Basic residues" evidence="1">
    <location>
        <begin position="13"/>
        <end position="22"/>
    </location>
</feature>
<reference evidence="2" key="1">
    <citation type="submission" date="2019-12" db="EMBL/GenBank/DDBJ databases">
        <title>Genome sequencing and annotation of Brassica cretica.</title>
        <authorList>
            <person name="Studholme D.J."/>
            <person name="Sarris P."/>
        </authorList>
    </citation>
    <scope>NUCLEOTIDE SEQUENCE</scope>
    <source>
        <strain evidence="2">PFS-109/04</strain>
        <tissue evidence="2">Leaf</tissue>
    </source>
</reference>
<evidence type="ECO:0000313" key="3">
    <source>
        <dbReference type="Proteomes" id="UP000712600"/>
    </source>
</evidence>
<evidence type="ECO:0000313" key="2">
    <source>
        <dbReference type="EMBL" id="KAF3554407.1"/>
    </source>
</evidence>
<feature type="compositionally biased region" description="Basic and acidic residues" evidence="1">
    <location>
        <begin position="1"/>
        <end position="10"/>
    </location>
</feature>
<dbReference type="AlphaFoldDB" id="A0A8S9QRR4"/>
<dbReference type="Proteomes" id="UP000712600">
    <property type="component" value="Unassembled WGS sequence"/>
</dbReference>
<comment type="caution">
    <text evidence="2">The sequence shown here is derived from an EMBL/GenBank/DDBJ whole genome shotgun (WGS) entry which is preliminary data.</text>
</comment>
<proteinExistence type="predicted"/>
<sequence length="101" mass="11825">MVDKTEDSLPHTRLQRRIRRGSSRLGNKSNSIASSESQTDRPKKARQRRHINEQRNTSPPPHEEADDCSGQASLLTHAEKEKHRRQRKKINPFWNLYLTLD</sequence>
<name>A0A8S9QRR4_BRACR</name>
<feature type="region of interest" description="Disordered" evidence="1">
    <location>
        <begin position="1"/>
        <end position="70"/>
    </location>
</feature>
<evidence type="ECO:0000256" key="1">
    <source>
        <dbReference type="SAM" id="MobiDB-lite"/>
    </source>
</evidence>
<dbReference type="EMBL" id="QGKX02000996">
    <property type="protein sequence ID" value="KAF3554407.1"/>
    <property type="molecule type" value="Genomic_DNA"/>
</dbReference>
<protein>
    <submittedName>
        <fullName evidence="2">Uncharacterized protein</fullName>
    </submittedName>
</protein>
<organism evidence="2 3">
    <name type="scientific">Brassica cretica</name>
    <name type="common">Mustard</name>
    <dbReference type="NCBI Taxonomy" id="69181"/>
    <lineage>
        <taxon>Eukaryota</taxon>
        <taxon>Viridiplantae</taxon>
        <taxon>Streptophyta</taxon>
        <taxon>Embryophyta</taxon>
        <taxon>Tracheophyta</taxon>
        <taxon>Spermatophyta</taxon>
        <taxon>Magnoliopsida</taxon>
        <taxon>eudicotyledons</taxon>
        <taxon>Gunneridae</taxon>
        <taxon>Pentapetalae</taxon>
        <taxon>rosids</taxon>
        <taxon>malvids</taxon>
        <taxon>Brassicales</taxon>
        <taxon>Brassicaceae</taxon>
        <taxon>Brassiceae</taxon>
        <taxon>Brassica</taxon>
    </lineage>
</organism>
<accession>A0A8S9QRR4</accession>
<feature type="compositionally biased region" description="Polar residues" evidence="1">
    <location>
        <begin position="27"/>
        <end position="37"/>
    </location>
</feature>
<gene>
    <name evidence="2" type="ORF">F2Q69_00015500</name>
</gene>